<accession>A0A9W7KZZ5</accession>
<dbReference type="InterPro" id="IPR014710">
    <property type="entry name" value="RmlC-like_jellyroll"/>
</dbReference>
<proteinExistence type="predicted"/>
<evidence type="ECO:0000259" key="2">
    <source>
        <dbReference type="Pfam" id="PF05899"/>
    </source>
</evidence>
<dbReference type="SUPFAM" id="SSF51182">
    <property type="entry name" value="RmlC-like cupins"/>
    <property type="match status" value="1"/>
</dbReference>
<dbReference type="Proteomes" id="UP001165122">
    <property type="component" value="Unassembled WGS sequence"/>
</dbReference>
<evidence type="ECO:0000313" key="3">
    <source>
        <dbReference type="EMBL" id="GMI18183.1"/>
    </source>
</evidence>
<keyword evidence="4" id="KW-1185">Reference proteome</keyword>
<name>A0A9W7KZZ5_9STRA</name>
<feature type="domain" description="(S)-ureidoglycine aminohydrolase cupin" evidence="2">
    <location>
        <begin position="54"/>
        <end position="109"/>
    </location>
</feature>
<dbReference type="OrthoDB" id="37778at2759"/>
<dbReference type="InterPro" id="IPR011051">
    <property type="entry name" value="RmlC_Cupin_sf"/>
</dbReference>
<comment type="caution">
    <text evidence="3">The sequence shown here is derived from an EMBL/GenBank/DDBJ whole genome shotgun (WGS) entry which is preliminary data.</text>
</comment>
<dbReference type="InterPro" id="IPR008579">
    <property type="entry name" value="UGlyAH_Cupin_dom"/>
</dbReference>
<dbReference type="EMBL" id="BRXW01000325">
    <property type="protein sequence ID" value="GMI18183.1"/>
    <property type="molecule type" value="Genomic_DNA"/>
</dbReference>
<organism evidence="3 4">
    <name type="scientific">Triparma laevis f. longispina</name>
    <dbReference type="NCBI Taxonomy" id="1714387"/>
    <lineage>
        <taxon>Eukaryota</taxon>
        <taxon>Sar</taxon>
        <taxon>Stramenopiles</taxon>
        <taxon>Ochrophyta</taxon>
        <taxon>Bolidophyceae</taxon>
        <taxon>Parmales</taxon>
        <taxon>Triparmaceae</taxon>
        <taxon>Triparma</taxon>
    </lineage>
</organism>
<gene>
    <name evidence="3" type="ORF">TrLO_g958</name>
</gene>
<dbReference type="Gene3D" id="2.60.120.10">
    <property type="entry name" value="Jelly Rolls"/>
    <property type="match status" value="1"/>
</dbReference>
<feature type="compositionally biased region" description="Basic and acidic residues" evidence="1">
    <location>
        <begin position="134"/>
        <end position="160"/>
    </location>
</feature>
<dbReference type="Pfam" id="PF05899">
    <property type="entry name" value="Cupin_3"/>
    <property type="match status" value="1"/>
</dbReference>
<feature type="region of interest" description="Disordered" evidence="1">
    <location>
        <begin position="115"/>
        <end position="160"/>
    </location>
</feature>
<evidence type="ECO:0000256" key="1">
    <source>
        <dbReference type="SAM" id="MobiDB-lite"/>
    </source>
</evidence>
<dbReference type="PANTHER" id="PTHR33271">
    <property type="entry name" value="OS04G0445200 PROTEIN"/>
    <property type="match status" value="1"/>
</dbReference>
<sequence length="160" mass="18127">MPTTKSSIIVIPNFGGRRLSPGQTPKKCLDWGTWDCDPSREGPPKGKHAYGKSFPWVFDMEEKAYILEGSAVLTSDDGEVIKLVAKDMVTFPKGWSGRWDVESFFKKKYAFFNKGERVDESSEEESEEESDGASDDKINEKRKIVEEPDETDQKVKKPKV</sequence>
<dbReference type="PANTHER" id="PTHR33271:SF22">
    <property type="entry name" value="OS04G0445200 PROTEIN"/>
    <property type="match status" value="1"/>
</dbReference>
<dbReference type="CDD" id="cd02227">
    <property type="entry name" value="cupin_TM1112-like"/>
    <property type="match status" value="1"/>
</dbReference>
<protein>
    <recommendedName>
        <fullName evidence="2">(S)-ureidoglycine aminohydrolase cupin domain-containing protein</fullName>
    </recommendedName>
</protein>
<dbReference type="AlphaFoldDB" id="A0A9W7KZZ5"/>
<evidence type="ECO:0000313" key="4">
    <source>
        <dbReference type="Proteomes" id="UP001165122"/>
    </source>
</evidence>
<reference evidence="4" key="1">
    <citation type="journal article" date="2023" name="Commun. Biol.">
        <title>Genome analysis of Parmales, the sister group of diatoms, reveals the evolutionary specialization of diatoms from phago-mixotrophs to photoautotrophs.</title>
        <authorList>
            <person name="Ban H."/>
            <person name="Sato S."/>
            <person name="Yoshikawa S."/>
            <person name="Yamada K."/>
            <person name="Nakamura Y."/>
            <person name="Ichinomiya M."/>
            <person name="Sato N."/>
            <person name="Blanc-Mathieu R."/>
            <person name="Endo H."/>
            <person name="Kuwata A."/>
            <person name="Ogata H."/>
        </authorList>
    </citation>
    <scope>NUCLEOTIDE SEQUENCE [LARGE SCALE GENOMIC DNA]</scope>
    <source>
        <strain evidence="4">NIES 3700</strain>
    </source>
</reference>
<feature type="compositionally biased region" description="Acidic residues" evidence="1">
    <location>
        <begin position="121"/>
        <end position="133"/>
    </location>
</feature>